<feature type="transmembrane region" description="Helical" evidence="1">
    <location>
        <begin position="368"/>
        <end position="385"/>
    </location>
</feature>
<dbReference type="Proteomes" id="UP000177376">
    <property type="component" value="Unassembled WGS sequence"/>
</dbReference>
<feature type="transmembrane region" description="Helical" evidence="1">
    <location>
        <begin position="409"/>
        <end position="428"/>
    </location>
</feature>
<feature type="transmembrane region" description="Helical" evidence="1">
    <location>
        <begin position="316"/>
        <end position="337"/>
    </location>
</feature>
<feature type="transmembrane region" description="Helical" evidence="1">
    <location>
        <begin position="261"/>
        <end position="279"/>
    </location>
</feature>
<feature type="transmembrane region" description="Helical" evidence="1">
    <location>
        <begin position="285"/>
        <end position="304"/>
    </location>
</feature>
<evidence type="ECO:0000313" key="2">
    <source>
        <dbReference type="EMBL" id="OGY51492.1"/>
    </source>
</evidence>
<proteinExistence type="predicted"/>
<keyword evidence="1" id="KW-1133">Transmembrane helix</keyword>
<keyword evidence="1" id="KW-0812">Transmembrane</keyword>
<protein>
    <recommendedName>
        <fullName evidence="4">Glycosyltransferase RgtA/B/C/D-like domain-containing protein</fullName>
    </recommendedName>
</protein>
<evidence type="ECO:0008006" key="4">
    <source>
        <dbReference type="Google" id="ProtNLM"/>
    </source>
</evidence>
<feature type="transmembrane region" description="Helical" evidence="1">
    <location>
        <begin position="23"/>
        <end position="45"/>
    </location>
</feature>
<sequence>MISVLFGKKFYFMNSLKTISKRLANHQAIAGLLLFLLVLAFFSWLEYAPTLADPDSFYHAKMTALISENGLVRDFPYLQFTTLKDGYIDHHLLYHLYLIPFVKIFPLPVGLKIGHSLLAALVLATLYWLLTKLKVRGAWGYTVFLLLVEPFIFRLSLVKAQPLSLIILLLGTYLIIRKKFLGLTLLSFIYVWSYGGWFLILIITAIYVLVESWDRAWLKIRADRLAKIINFKNKKTDLINRLYAWVISFIKNALNSQNFKLVTSVLLGLVLGLVINPYFPKNLEFYWIHIIKIALINYQGVIGVGAEWYPYNINDFFINNLLPFILALVALAVFLNYHQKFDVVVKYFLALFLAFVIATAKARRNVEYLAPLAVIFSALVFSRGWSLDEIRGDFQAFGRLFKKVFLNDWRAKVLFTLFSILTVTVIFYKMPYQAKKSLDNGFNYNYLKSASEYLLANSQPGDIVFQSDWDEFPILFYHNSRNYYIVGLDPTFMYLKNPDLYNKWADITRGQRAEDIYGIIKNDFRAKYVIATLDHKELIANLDNNFYFAKVYSDNEAVIYKVL</sequence>
<name>A0A1G1YGN1_9BACT</name>
<feature type="transmembrane region" description="Helical" evidence="1">
    <location>
        <begin position="113"/>
        <end position="130"/>
    </location>
</feature>
<gene>
    <name evidence="2" type="ORF">A3A02_03720</name>
</gene>
<accession>A0A1G1YGN1</accession>
<evidence type="ECO:0000313" key="3">
    <source>
        <dbReference type="Proteomes" id="UP000177376"/>
    </source>
</evidence>
<feature type="transmembrane region" description="Helical" evidence="1">
    <location>
        <begin position="188"/>
        <end position="210"/>
    </location>
</feature>
<organism evidence="2 3">
    <name type="scientific">Candidatus Buchananbacteria bacterium RIFCSPLOWO2_01_FULL_39_33</name>
    <dbReference type="NCBI Taxonomy" id="1797543"/>
    <lineage>
        <taxon>Bacteria</taxon>
        <taxon>Candidatus Buchananiibacteriota</taxon>
    </lineage>
</organism>
<comment type="caution">
    <text evidence="2">The sequence shown here is derived from an EMBL/GenBank/DDBJ whole genome shotgun (WGS) entry which is preliminary data.</text>
</comment>
<feature type="transmembrane region" description="Helical" evidence="1">
    <location>
        <begin position="151"/>
        <end position="176"/>
    </location>
</feature>
<evidence type="ECO:0000256" key="1">
    <source>
        <dbReference type="SAM" id="Phobius"/>
    </source>
</evidence>
<keyword evidence="1" id="KW-0472">Membrane</keyword>
<feature type="transmembrane region" description="Helical" evidence="1">
    <location>
        <begin position="343"/>
        <end position="361"/>
    </location>
</feature>
<dbReference type="AlphaFoldDB" id="A0A1G1YGN1"/>
<reference evidence="2 3" key="1">
    <citation type="journal article" date="2016" name="Nat. Commun.">
        <title>Thousands of microbial genomes shed light on interconnected biogeochemical processes in an aquifer system.</title>
        <authorList>
            <person name="Anantharaman K."/>
            <person name="Brown C.T."/>
            <person name="Hug L.A."/>
            <person name="Sharon I."/>
            <person name="Castelle C.J."/>
            <person name="Probst A.J."/>
            <person name="Thomas B.C."/>
            <person name="Singh A."/>
            <person name="Wilkins M.J."/>
            <person name="Karaoz U."/>
            <person name="Brodie E.L."/>
            <person name="Williams K.H."/>
            <person name="Hubbard S.S."/>
            <person name="Banfield J.F."/>
        </authorList>
    </citation>
    <scope>NUCLEOTIDE SEQUENCE [LARGE SCALE GENOMIC DNA]</scope>
</reference>
<dbReference type="EMBL" id="MHIM01000035">
    <property type="protein sequence ID" value="OGY51492.1"/>
    <property type="molecule type" value="Genomic_DNA"/>
</dbReference>